<dbReference type="AlphaFoldDB" id="A0A8B6DT82"/>
<dbReference type="PANTHER" id="PTHR10656">
    <property type="entry name" value="CELL FATE DETERMINING PROTEIN MAB21-RELATED"/>
    <property type="match status" value="1"/>
</dbReference>
<dbReference type="Gene3D" id="1.10.1410.40">
    <property type="match status" value="1"/>
</dbReference>
<dbReference type="OrthoDB" id="6350060at2759"/>
<dbReference type="InterPro" id="IPR046903">
    <property type="entry name" value="Mab-21-like_nuc_Trfase"/>
</dbReference>
<protein>
    <recommendedName>
        <fullName evidence="6">Mab-21-like HhH/H2TH-like domain-containing protein</fullName>
    </recommendedName>
</protein>
<evidence type="ECO:0000313" key="5">
    <source>
        <dbReference type="Proteomes" id="UP000596742"/>
    </source>
</evidence>
<dbReference type="Pfam" id="PF03281">
    <property type="entry name" value="Mab-21"/>
    <property type="match status" value="1"/>
</dbReference>
<dbReference type="SMART" id="SM01265">
    <property type="entry name" value="Mab-21"/>
    <property type="match status" value="1"/>
</dbReference>
<comment type="caution">
    <text evidence="4">The sequence shown here is derived from an EMBL/GenBank/DDBJ whole genome shotgun (WGS) entry which is preliminary data.</text>
</comment>
<accession>A0A8B6DT82</accession>
<dbReference type="InterPro" id="IPR046906">
    <property type="entry name" value="Mab-21_HhH/H2TH-like"/>
</dbReference>
<evidence type="ECO:0000313" key="4">
    <source>
        <dbReference type="EMBL" id="VDI24804.1"/>
    </source>
</evidence>
<dbReference type="EMBL" id="UYJE01004085">
    <property type="protein sequence ID" value="VDI24804.1"/>
    <property type="molecule type" value="Genomic_DNA"/>
</dbReference>
<evidence type="ECO:0000259" key="3">
    <source>
        <dbReference type="Pfam" id="PF20266"/>
    </source>
</evidence>
<evidence type="ECO:0000256" key="1">
    <source>
        <dbReference type="ARBA" id="ARBA00008307"/>
    </source>
</evidence>
<feature type="domain" description="Mab-21-like HhH/H2TH-like" evidence="3">
    <location>
        <begin position="244"/>
        <end position="331"/>
    </location>
</feature>
<proteinExistence type="inferred from homology"/>
<reference evidence="4" key="1">
    <citation type="submission" date="2018-11" db="EMBL/GenBank/DDBJ databases">
        <authorList>
            <person name="Alioto T."/>
            <person name="Alioto T."/>
        </authorList>
    </citation>
    <scope>NUCLEOTIDE SEQUENCE</scope>
</reference>
<dbReference type="Proteomes" id="UP000596742">
    <property type="component" value="Unassembled WGS sequence"/>
</dbReference>
<name>A0A8B6DT82_MYTGA</name>
<evidence type="ECO:0008006" key="6">
    <source>
        <dbReference type="Google" id="ProtNLM"/>
    </source>
</evidence>
<comment type="similarity">
    <text evidence="1">Belongs to the mab-21 family.</text>
</comment>
<feature type="domain" description="Mab-21-like nucleotidyltransferase" evidence="2">
    <location>
        <begin position="162"/>
        <end position="235"/>
    </location>
</feature>
<dbReference type="PANTHER" id="PTHR10656:SF69">
    <property type="entry name" value="MAB-21-LIKE HHH_H2TH-LIKE DOMAIN-CONTAINING PROTEIN"/>
    <property type="match status" value="1"/>
</dbReference>
<keyword evidence="5" id="KW-1185">Reference proteome</keyword>
<sequence>MTDISRYIYQYMCNEIVGSQRVVRYRRRFLEVFEFVHNNCLSPSKYLVVSGSKAEGLDLAESDLDIMLISNRYSVYESKSKMSSVLLSDIQIRQILQIDTDNAQPGFVLLRVHNELFCDQTFFERNGDGTYFSSKRYLSNLGSKYTRNKINGPCLSNLDGKLDVAHSLKCSEWPSVAKDWATRKRSSGWPSVFLVSDIVTHGVLLVPIGSKSRSDHVHPLEWRISFSVSEKLLINSWTHTQLLCYAMLKVLLNEVIKNKNGHDCFLCSYFLKTTLFWLSDEVDMRKWTANRLLDCFVMCLCRLTYWITQKYIPNYFIPEHNMIDRLHDQQSWDELLALMSFLHGIGWQSILLCESFQVLKICQHLNDLPLKGLGDFEKAVVPLINILNLNLQDVTYGSRNKAFSKCGSFIIKKKIPKKYRIMFLIVLSSMSLKRSESLLRQKQWNKLYYSKHKEEISCYLISAHSCVATGWALIALNLYLCGQYQIVLKILKFAMSVCSSDQFIISPEDFHIPSFQDLCRYMSTSTFSYLKKIKYQTRYKCIIIDTLESIDYLLQPNPQSDGFTFETPFSLYYLRFACYHRLKNVDGIQQCLNDLKMFLEKEATDSIGITLNKLHHSILSFAYQITFDENMEHYLIFLHSKHKRSHLY</sequence>
<organism evidence="4 5">
    <name type="scientific">Mytilus galloprovincialis</name>
    <name type="common">Mediterranean mussel</name>
    <dbReference type="NCBI Taxonomy" id="29158"/>
    <lineage>
        <taxon>Eukaryota</taxon>
        <taxon>Metazoa</taxon>
        <taxon>Spiralia</taxon>
        <taxon>Lophotrochozoa</taxon>
        <taxon>Mollusca</taxon>
        <taxon>Bivalvia</taxon>
        <taxon>Autobranchia</taxon>
        <taxon>Pteriomorphia</taxon>
        <taxon>Mytilida</taxon>
        <taxon>Mytiloidea</taxon>
        <taxon>Mytilidae</taxon>
        <taxon>Mytilinae</taxon>
        <taxon>Mytilus</taxon>
    </lineage>
</organism>
<dbReference type="Pfam" id="PF20266">
    <property type="entry name" value="Mab-21_C"/>
    <property type="match status" value="1"/>
</dbReference>
<gene>
    <name evidence="4" type="ORF">MGAL_10B031263</name>
</gene>
<evidence type="ECO:0000259" key="2">
    <source>
        <dbReference type="Pfam" id="PF03281"/>
    </source>
</evidence>
<dbReference type="InterPro" id="IPR024810">
    <property type="entry name" value="MAB21L/cGLR"/>
</dbReference>